<dbReference type="RefSeq" id="WP_035164418.1">
    <property type="nucleotide sequence ID" value="NZ_AZTB01000061.1"/>
</dbReference>
<dbReference type="InterPro" id="IPR058709">
    <property type="entry name" value="BSH_RND-rel"/>
</dbReference>
<dbReference type="AlphaFoldDB" id="A0A096BFW0"/>
<dbReference type="InterPro" id="IPR058728">
    <property type="entry name" value="HH_RND-rel"/>
</dbReference>
<evidence type="ECO:0000259" key="2">
    <source>
        <dbReference type="Pfam" id="PF26011"/>
    </source>
</evidence>
<evidence type="ECO:0000259" key="3">
    <source>
        <dbReference type="Pfam" id="PF26012"/>
    </source>
</evidence>
<dbReference type="PANTHER" id="PTHR30469:SF15">
    <property type="entry name" value="HLYD FAMILY OF SECRETION PROTEINS"/>
    <property type="match status" value="1"/>
</dbReference>
<dbReference type="Pfam" id="PF26011">
    <property type="entry name" value="Beta-barrel_RND_rel"/>
    <property type="match status" value="1"/>
</dbReference>
<dbReference type="Pfam" id="PF26018">
    <property type="entry name" value="BSH_RND_rel"/>
    <property type="match status" value="1"/>
</dbReference>
<feature type="domain" description="RND related barrel-sandwich hybrid" evidence="4">
    <location>
        <begin position="77"/>
        <end position="278"/>
    </location>
</feature>
<dbReference type="Pfam" id="PF26012">
    <property type="entry name" value="HH_RND_rel"/>
    <property type="match status" value="1"/>
</dbReference>
<sequence>MKKYNINWCGDVMTKDKRKQKRKRRKKLRIGLVIIVMIYLSLRMLPTFCITNAATVVVEEGSIDVLERTKGIIFKNEVVYRATTNGKIIFNKNEGEKVGLGILIGQVIASDKNHKIAEELNAINKKIEELSNKIKTQEIFSNDIEKNKIFIDEKIDTLRKSILEGNFIKVNQVVKELKLDLDKRSDLFGKNSLIANDLDKLYEMRKNLQNRLKNAKENYYSKNCGLVSYTIDGLEEIYNLKGLSKFTTDKFRIIESNIHKINNELEVSSGEPIFKIIDNYKWYLVVKLGPNSGIDRLSEGKYVYIKFLEKNEKIKGKVYKVNKGSDGYIVIFEFDSYLYKFYNERYVDVEIIINTYSGLKVPKSSVVKRDGIDGVYIKDISGVVKFKPVRIIGQNDKYVIVDTGSKIKVGDRGKIKININGKDEKVYTISIFDEVFVNGKKVKEGQIID</sequence>
<keyword evidence="1" id="KW-1133">Transmembrane helix</keyword>
<feature type="transmembrane region" description="Helical" evidence="1">
    <location>
        <begin position="28"/>
        <end position="45"/>
    </location>
</feature>
<dbReference type="EMBL" id="AZTB01000061">
    <property type="protein sequence ID" value="KGG79762.1"/>
    <property type="molecule type" value="Genomic_DNA"/>
</dbReference>
<dbReference type="GO" id="GO:1990281">
    <property type="term" value="C:efflux pump complex"/>
    <property type="evidence" value="ECO:0007669"/>
    <property type="project" value="TreeGrafter"/>
</dbReference>
<dbReference type="InterPro" id="IPR058729">
    <property type="entry name" value="Beta-barrel_RND-rel"/>
</dbReference>
<evidence type="ECO:0000259" key="4">
    <source>
        <dbReference type="Pfam" id="PF26018"/>
    </source>
</evidence>
<dbReference type="Proteomes" id="UP000029622">
    <property type="component" value="Unassembled WGS sequence"/>
</dbReference>
<keyword evidence="1" id="KW-0472">Membrane</keyword>
<keyword evidence="1" id="KW-0812">Transmembrane</keyword>
<gene>
    <name evidence="5" type="ORF">Y919_10125</name>
</gene>
<name>A0A096BFW0_9FIRM</name>
<organism evidence="5 6">
    <name type="scientific">Caloranaerobacter azorensis H53214</name>
    <dbReference type="NCBI Taxonomy" id="1156417"/>
    <lineage>
        <taxon>Bacteria</taxon>
        <taxon>Bacillati</taxon>
        <taxon>Bacillota</taxon>
        <taxon>Tissierellia</taxon>
        <taxon>Tissierellales</taxon>
        <taxon>Thermohalobacteraceae</taxon>
        <taxon>Caloranaerobacter</taxon>
    </lineage>
</organism>
<dbReference type="STRING" id="1156417.Y919_10125"/>
<evidence type="ECO:0000313" key="6">
    <source>
        <dbReference type="Proteomes" id="UP000029622"/>
    </source>
</evidence>
<evidence type="ECO:0000256" key="1">
    <source>
        <dbReference type="SAM" id="Phobius"/>
    </source>
</evidence>
<comment type="caution">
    <text evidence="5">The sequence shown here is derived from an EMBL/GenBank/DDBJ whole genome shotgun (WGS) entry which is preliminary data.</text>
</comment>
<protein>
    <submittedName>
        <fullName evidence="5">Uncharacterized protein</fullName>
    </submittedName>
</protein>
<proteinExistence type="predicted"/>
<feature type="domain" description="RND related alpha-helical hairpin" evidence="3">
    <location>
        <begin position="114"/>
        <end position="214"/>
    </location>
</feature>
<dbReference type="GO" id="GO:0015562">
    <property type="term" value="F:efflux transmembrane transporter activity"/>
    <property type="evidence" value="ECO:0007669"/>
    <property type="project" value="TreeGrafter"/>
</dbReference>
<feature type="domain" description="RND related beta-barrel" evidence="2">
    <location>
        <begin position="282"/>
        <end position="354"/>
    </location>
</feature>
<reference evidence="5 6" key="1">
    <citation type="submission" date="2013-12" db="EMBL/GenBank/DDBJ databases">
        <title>Draft genome sequence of Caloranaerobacter sp. H53214.</title>
        <authorList>
            <person name="Jiang L.J."/>
            <person name="Shao Z.Z."/>
            <person name="Long M.N."/>
        </authorList>
    </citation>
    <scope>NUCLEOTIDE SEQUENCE [LARGE SCALE GENOMIC DNA]</scope>
    <source>
        <strain evidence="5 6">H53214</strain>
    </source>
</reference>
<dbReference type="PANTHER" id="PTHR30469">
    <property type="entry name" value="MULTIDRUG RESISTANCE PROTEIN MDTA"/>
    <property type="match status" value="1"/>
</dbReference>
<evidence type="ECO:0000313" key="5">
    <source>
        <dbReference type="EMBL" id="KGG79762.1"/>
    </source>
</evidence>
<accession>A0A096BFW0</accession>